<dbReference type="AlphaFoldDB" id="A0ABD3G5R4"/>
<proteinExistence type="predicted"/>
<accession>A0ABD3G5R4</accession>
<sequence length="91" mass="10139">MTEVNGAIDDGRKQLREAHREMFGAMYAAADEMDESFREQSPNLDLVPSMEDEGMLCGAPLELDDADGRPLSSLNEEADEVLERWLSHSVP</sequence>
<name>A0ABD3G5R4_9STRA</name>
<protein>
    <submittedName>
        <fullName evidence="1">Uncharacterized protein</fullName>
    </submittedName>
</protein>
<gene>
    <name evidence="1" type="ORF">V7S43_000453</name>
</gene>
<organism evidence="1 2">
    <name type="scientific">Phytophthora oleae</name>
    <dbReference type="NCBI Taxonomy" id="2107226"/>
    <lineage>
        <taxon>Eukaryota</taxon>
        <taxon>Sar</taxon>
        <taxon>Stramenopiles</taxon>
        <taxon>Oomycota</taxon>
        <taxon>Peronosporomycetes</taxon>
        <taxon>Peronosporales</taxon>
        <taxon>Peronosporaceae</taxon>
        <taxon>Phytophthora</taxon>
    </lineage>
</organism>
<dbReference type="EMBL" id="JBIMZQ010000001">
    <property type="protein sequence ID" value="KAL3674505.1"/>
    <property type="molecule type" value="Genomic_DNA"/>
</dbReference>
<dbReference type="Proteomes" id="UP001632037">
    <property type="component" value="Unassembled WGS sequence"/>
</dbReference>
<evidence type="ECO:0000313" key="2">
    <source>
        <dbReference type="Proteomes" id="UP001632037"/>
    </source>
</evidence>
<keyword evidence="2" id="KW-1185">Reference proteome</keyword>
<reference evidence="1 2" key="1">
    <citation type="submission" date="2024-09" db="EMBL/GenBank/DDBJ databases">
        <title>Genome sequencing and assembly of Phytophthora oleae, isolate VK10A, causative agent of rot of olive drupes.</title>
        <authorList>
            <person name="Conti Taguali S."/>
            <person name="Riolo M."/>
            <person name="La Spada F."/>
            <person name="Cacciola S.O."/>
            <person name="Dionisio G."/>
        </authorList>
    </citation>
    <scope>NUCLEOTIDE SEQUENCE [LARGE SCALE GENOMIC DNA]</scope>
    <source>
        <strain evidence="1 2">VK10A</strain>
    </source>
</reference>
<comment type="caution">
    <text evidence="1">The sequence shown here is derived from an EMBL/GenBank/DDBJ whole genome shotgun (WGS) entry which is preliminary data.</text>
</comment>
<evidence type="ECO:0000313" key="1">
    <source>
        <dbReference type="EMBL" id="KAL3674505.1"/>
    </source>
</evidence>